<gene>
    <name evidence="1" type="ORF">J4727_11175</name>
</gene>
<proteinExistence type="predicted"/>
<dbReference type="EMBL" id="JAGETQ010000055">
    <property type="protein sequence ID" value="MBO1916250.1"/>
    <property type="molecule type" value="Genomic_DNA"/>
</dbReference>
<accession>A0A939NCE5</accession>
<protein>
    <submittedName>
        <fullName evidence="1">Uncharacterized protein</fullName>
    </submittedName>
</protein>
<name>A0A939NCE5_PRORE</name>
<reference evidence="1" key="1">
    <citation type="submission" date="2021-03" db="EMBL/GenBank/DDBJ databases">
        <title>Molecular epidemiology and mechanisms of colistin and carbapenem resistance in Enterobacteriaceae from clinical isolates, the environment and porcine samples in Pretoria, South Africa.</title>
        <authorList>
            <person name="Bogoshi D."/>
            <person name="Mbelle N.M."/>
            <person name="Naidoo V."/>
            <person name="Osei Sekyere J."/>
        </authorList>
    </citation>
    <scope>NUCLEOTIDE SEQUENCE</scope>
    <source>
        <strain evidence="1">C052</strain>
    </source>
</reference>
<comment type="caution">
    <text evidence="1">The sequence shown here is derived from an EMBL/GenBank/DDBJ whole genome shotgun (WGS) entry which is preliminary data.</text>
</comment>
<evidence type="ECO:0000313" key="1">
    <source>
        <dbReference type="EMBL" id="MBO1916250.1"/>
    </source>
</evidence>
<dbReference type="Proteomes" id="UP000664477">
    <property type="component" value="Unassembled WGS sequence"/>
</dbReference>
<sequence>MLHLAIQLAQCIVDSVSFAPDSHYLVEINPAGKNDKIISQGSASLKGGTVSVTLENQNSPLSKQDINQLFDTQYTILVLKRVVNLMLLYLITSLLERR</sequence>
<organism evidence="1 2">
    <name type="scientific">Providencia rettgeri</name>
    <dbReference type="NCBI Taxonomy" id="587"/>
    <lineage>
        <taxon>Bacteria</taxon>
        <taxon>Pseudomonadati</taxon>
        <taxon>Pseudomonadota</taxon>
        <taxon>Gammaproteobacteria</taxon>
        <taxon>Enterobacterales</taxon>
        <taxon>Morganellaceae</taxon>
        <taxon>Providencia</taxon>
    </lineage>
</organism>
<dbReference type="AlphaFoldDB" id="A0A939NCE5"/>
<evidence type="ECO:0000313" key="2">
    <source>
        <dbReference type="Proteomes" id="UP000664477"/>
    </source>
</evidence>